<comment type="caution">
    <text evidence="2">The sequence shown here is derived from an EMBL/GenBank/DDBJ whole genome shotgun (WGS) entry which is preliminary data.</text>
</comment>
<name>A0A811YIC1_NYCPR</name>
<dbReference type="Proteomes" id="UP000645828">
    <property type="component" value="Unassembled WGS sequence"/>
</dbReference>
<evidence type="ECO:0000313" key="3">
    <source>
        <dbReference type="Proteomes" id="UP000645828"/>
    </source>
</evidence>
<dbReference type="EMBL" id="CAJHUB010000678">
    <property type="protein sequence ID" value="CAD7677290.1"/>
    <property type="molecule type" value="Genomic_DNA"/>
</dbReference>
<protein>
    <submittedName>
        <fullName evidence="2">(raccoon dog) hypothetical protein</fullName>
    </submittedName>
</protein>
<organism evidence="2 3">
    <name type="scientific">Nyctereutes procyonoides</name>
    <name type="common">Raccoon dog</name>
    <name type="synonym">Canis procyonoides</name>
    <dbReference type="NCBI Taxonomy" id="34880"/>
    <lineage>
        <taxon>Eukaryota</taxon>
        <taxon>Metazoa</taxon>
        <taxon>Chordata</taxon>
        <taxon>Craniata</taxon>
        <taxon>Vertebrata</taxon>
        <taxon>Euteleostomi</taxon>
        <taxon>Mammalia</taxon>
        <taxon>Eutheria</taxon>
        <taxon>Laurasiatheria</taxon>
        <taxon>Carnivora</taxon>
        <taxon>Caniformia</taxon>
        <taxon>Canidae</taxon>
        <taxon>Nyctereutes</taxon>
    </lineage>
</organism>
<gene>
    <name evidence="2" type="ORF">NYPRO_LOCUS10087</name>
</gene>
<proteinExistence type="predicted"/>
<sequence>MCLSFPSCKMGLTTVVCLRGLPDVDQQKLGDAGPEAPLSNHTVKPRMGDAEERPSCLTQPSAHCKIWKKQKMMNDNLVTLMKQHISAQNTGSPLKSVTHGAAFSLRNQVARWEDSQRPSPCLWRTKLKGEMRELCGAQRELEQGSVWAASAPPWVRGLLYPSALCSPPPHNKSGQCFIFPPPPSFFIEISFIYS</sequence>
<keyword evidence="3" id="KW-1185">Reference proteome</keyword>
<accession>A0A811YIC1</accession>
<evidence type="ECO:0000256" key="1">
    <source>
        <dbReference type="SAM" id="MobiDB-lite"/>
    </source>
</evidence>
<evidence type="ECO:0000313" key="2">
    <source>
        <dbReference type="EMBL" id="CAD7677290.1"/>
    </source>
</evidence>
<dbReference type="AlphaFoldDB" id="A0A811YIC1"/>
<feature type="region of interest" description="Disordered" evidence="1">
    <location>
        <begin position="28"/>
        <end position="55"/>
    </location>
</feature>
<reference evidence="2" key="1">
    <citation type="submission" date="2020-12" db="EMBL/GenBank/DDBJ databases">
        <authorList>
            <consortium name="Molecular Ecology Group"/>
        </authorList>
    </citation>
    <scope>NUCLEOTIDE SEQUENCE</scope>
    <source>
        <strain evidence="2">TBG_1078</strain>
    </source>
</reference>